<accession>A0A9Q1H0C3</accession>
<evidence type="ECO:0000313" key="1">
    <source>
        <dbReference type="EMBL" id="KAJ8027616.1"/>
    </source>
</evidence>
<gene>
    <name evidence="1" type="ORF">HOLleu_32813</name>
</gene>
<dbReference type="OrthoDB" id="8300685at2759"/>
<name>A0A9Q1H0C3_HOLLE</name>
<proteinExistence type="predicted"/>
<evidence type="ECO:0000313" key="2">
    <source>
        <dbReference type="Proteomes" id="UP001152320"/>
    </source>
</evidence>
<dbReference type="PANTHER" id="PTHR19963:SF30">
    <property type="entry name" value="ENDONUCLEASE_EXONUCLEASE_PHOSPHATASE DOMAIN-CONTAINING PROTEIN"/>
    <property type="match status" value="1"/>
</dbReference>
<protein>
    <submittedName>
        <fullName evidence="1">Uncharacterized protein</fullName>
    </submittedName>
</protein>
<dbReference type="PANTHER" id="PTHR19963">
    <property type="entry name" value="CCHC-TYPE DOMAIN-CONTAINING PROTEIN"/>
    <property type="match status" value="1"/>
</dbReference>
<dbReference type="Proteomes" id="UP001152320">
    <property type="component" value="Chromosome 16"/>
</dbReference>
<dbReference type="EMBL" id="JAIZAY010000016">
    <property type="protein sequence ID" value="KAJ8027616.1"/>
    <property type="molecule type" value="Genomic_DNA"/>
</dbReference>
<reference evidence="1" key="1">
    <citation type="submission" date="2021-10" db="EMBL/GenBank/DDBJ databases">
        <title>Tropical sea cucumber genome reveals ecological adaptation and Cuvierian tubules defense mechanism.</title>
        <authorList>
            <person name="Chen T."/>
        </authorList>
    </citation>
    <scope>NUCLEOTIDE SEQUENCE</scope>
    <source>
        <strain evidence="1">Nanhai2018</strain>
        <tissue evidence="1">Muscle</tissue>
    </source>
</reference>
<sequence>MEVMAMCLAASLKGYARAVLTDLDAESRRSYPLLVEALSRRFSPFHQTEIFRVQLKSHIRKKEKSLPQLAQEVRRLARRAYPSAPPQQLGLLSRDHFLDALDDTDLRLGVYQMRPGTLEEALKVALEIEAFYTAEK</sequence>
<dbReference type="AlphaFoldDB" id="A0A9Q1H0C3"/>
<keyword evidence="2" id="KW-1185">Reference proteome</keyword>
<comment type="caution">
    <text evidence="1">The sequence shown here is derived from an EMBL/GenBank/DDBJ whole genome shotgun (WGS) entry which is preliminary data.</text>
</comment>
<organism evidence="1 2">
    <name type="scientific">Holothuria leucospilota</name>
    <name type="common">Black long sea cucumber</name>
    <name type="synonym">Mertensiothuria leucospilota</name>
    <dbReference type="NCBI Taxonomy" id="206669"/>
    <lineage>
        <taxon>Eukaryota</taxon>
        <taxon>Metazoa</taxon>
        <taxon>Echinodermata</taxon>
        <taxon>Eleutherozoa</taxon>
        <taxon>Echinozoa</taxon>
        <taxon>Holothuroidea</taxon>
        <taxon>Aspidochirotacea</taxon>
        <taxon>Aspidochirotida</taxon>
        <taxon>Holothuriidae</taxon>
        <taxon>Holothuria</taxon>
    </lineage>
</organism>